<dbReference type="Gene3D" id="2.130.10.10">
    <property type="entry name" value="YVTN repeat-like/Quinoprotein amine dehydrogenase"/>
    <property type="match status" value="1"/>
</dbReference>
<keyword evidence="4" id="KW-1185">Reference proteome</keyword>
<feature type="compositionally biased region" description="Gly residues" evidence="1">
    <location>
        <begin position="933"/>
        <end position="964"/>
    </location>
</feature>
<evidence type="ECO:0000313" key="4">
    <source>
        <dbReference type="Proteomes" id="UP001600064"/>
    </source>
</evidence>
<evidence type="ECO:0000259" key="2">
    <source>
        <dbReference type="Pfam" id="PF21719"/>
    </source>
</evidence>
<dbReference type="EMBL" id="JAZGUE010000001">
    <property type="protein sequence ID" value="KAL2271722.1"/>
    <property type="molecule type" value="Genomic_DNA"/>
</dbReference>
<organism evidence="3 4">
    <name type="scientific">Remersonia thermophila</name>
    <dbReference type="NCBI Taxonomy" id="72144"/>
    <lineage>
        <taxon>Eukaryota</taxon>
        <taxon>Fungi</taxon>
        <taxon>Dikarya</taxon>
        <taxon>Ascomycota</taxon>
        <taxon>Pezizomycotina</taxon>
        <taxon>Sordariomycetes</taxon>
        <taxon>Sordariomycetidae</taxon>
        <taxon>Sordariales</taxon>
        <taxon>Sordariales incertae sedis</taxon>
        <taxon>Remersonia</taxon>
    </lineage>
</organism>
<sequence length="1175" mass="126884">MDRPESGLVRWSPNASHDSFLHVNVHRRVVQLFEPTGFAQPGRFDYRRVGKCDDLPPLTAYDWSPTFPGLVAVGTAAGVVNLLRVDDSSNAYLELGLKISRTCQAVAFSTGGKLAVALDRVRSDTCLHIWDVNRLSSIGASQPGFPLDVRPPSDPVDRLELNASVSSVRFFEDNPNVLVAGIKGQGLRIHDLRDHGQGPVAQFQTKCCNNLAIDYADQNYFASSALDQPGVMVWDRRAVNRHHINPAYADALEHDGLPWGGALRLDRAVNTEVEPVDTKHSFIRALRFCRDHAGTLGVLSRTGQLRVLSTRREHLEPEARVTGSPELLEVARSHEMDPLFVDHSRTSDKIVSFDWITMSSPVPRPRVLVLRASGAFEVLEKPSFTSEYPFKLIPWRSPHRGQADGADYHPDPIHLEPSHSQEIYAPLLTEHALSDVPLFGPNKADVKALVSKAWSEASDARLRAGDTRDLRPSASFEEATSVAEKLNALRLASRQRRNEPEEALVSQLERHENLLTELQDAAGLSSKERYTADHVMLLRAQEGYRFDFVKNQKIVADDPWLRDVWAWVAGAEAAAFNGGMVSHPLDLGYMGVYSIWANDLGSKPQTRLLDDGPDAPIPDDADWERCLNAINKRLGIPKFDGPAETSRVHHREMCLEICGFGQSYEADLEQALSASGPRRESTWYTMVAARAIFRGDTRSAVQVLKKASADHPELLFVSLALQLIGRASAGGGGGGDDGDDGDDDAQTALDFDERVACKTDPYLRAISAVIATGDWAVIANQASLPLRDRCFVAVRHFGDDALTAWLERELARAVAAGDVEGIVLTGITDPLVPVLARYVQKFHDVQTAALLLALGAPRFIDDVRAAALRTAYRHHLQRHRAYFFRAKFDVESTLRSKHHGKPTVPEPVRQIGLRCIYCDAEFKLESLPPTRGSGSGSGGAGGGAGGAGGSGGGGGGGGGGGSGMGTPVLPPHGGRVFYTTSTPGGSHTSIATTAVAPSGTPRTEARAHQQQQHPNPYTDKMVASGVSCPSCKQHLPRCVVCLEVVGMPRGDGLSGPQWQNRGGGGGGGGGAGPGPGMRKRRRGRAAPLAFRPFARRAGTCSIWITHGSGLPGIGSVRCPSAGVCVIRGSTRSWIMPRGGRSLGGLVQYVFEVLMIPGVKGGRRGVDDDDDDGAYA</sequence>
<feature type="domain" description="MIOS-like alpha-solenoid" evidence="2">
    <location>
        <begin position="538"/>
        <end position="721"/>
    </location>
</feature>
<feature type="compositionally biased region" description="Gly residues" evidence="1">
    <location>
        <begin position="1061"/>
        <end position="1075"/>
    </location>
</feature>
<reference evidence="3 4" key="1">
    <citation type="journal article" date="2024" name="Commun. Biol.">
        <title>Comparative genomic analysis of thermophilic fungi reveals convergent evolutionary adaptations and gene losses.</title>
        <authorList>
            <person name="Steindorff A.S."/>
            <person name="Aguilar-Pontes M.V."/>
            <person name="Robinson A.J."/>
            <person name="Andreopoulos B."/>
            <person name="LaButti K."/>
            <person name="Kuo A."/>
            <person name="Mondo S."/>
            <person name="Riley R."/>
            <person name="Otillar R."/>
            <person name="Haridas S."/>
            <person name="Lipzen A."/>
            <person name="Grimwood J."/>
            <person name="Schmutz J."/>
            <person name="Clum A."/>
            <person name="Reid I.D."/>
            <person name="Moisan M.C."/>
            <person name="Butler G."/>
            <person name="Nguyen T.T.M."/>
            <person name="Dewar K."/>
            <person name="Conant G."/>
            <person name="Drula E."/>
            <person name="Henrissat B."/>
            <person name="Hansel C."/>
            <person name="Singer S."/>
            <person name="Hutchinson M.I."/>
            <person name="de Vries R.P."/>
            <person name="Natvig D.O."/>
            <person name="Powell A.J."/>
            <person name="Tsang A."/>
            <person name="Grigoriev I.V."/>
        </authorList>
    </citation>
    <scope>NUCLEOTIDE SEQUENCE [LARGE SCALE GENOMIC DNA]</scope>
    <source>
        <strain evidence="3 4">ATCC 22073</strain>
    </source>
</reference>
<dbReference type="SUPFAM" id="SSF50978">
    <property type="entry name" value="WD40 repeat-like"/>
    <property type="match status" value="1"/>
</dbReference>
<dbReference type="InterPro" id="IPR049092">
    <property type="entry name" value="MIOS_a-sol"/>
</dbReference>
<feature type="region of interest" description="Disordered" evidence="1">
    <location>
        <begin position="928"/>
        <end position="1016"/>
    </location>
</feature>
<evidence type="ECO:0000256" key="1">
    <source>
        <dbReference type="SAM" id="MobiDB-lite"/>
    </source>
</evidence>
<dbReference type="PANTHER" id="PTHR16453:SF9">
    <property type="entry name" value="GATOR COMPLEX PROTEIN MIOS"/>
    <property type="match status" value="1"/>
</dbReference>
<comment type="caution">
    <text evidence="3">The sequence shown here is derived from an EMBL/GenBank/DDBJ whole genome shotgun (WGS) entry which is preliminary data.</text>
</comment>
<proteinExistence type="predicted"/>
<dbReference type="PANTHER" id="PTHR16453">
    <property type="entry name" value="WD40 DOMAIN-CONTAINING PROTEIN MIO FAMILY MEMBER"/>
    <property type="match status" value="1"/>
</dbReference>
<evidence type="ECO:0000313" key="3">
    <source>
        <dbReference type="EMBL" id="KAL2271722.1"/>
    </source>
</evidence>
<dbReference type="GeneID" id="98121858"/>
<dbReference type="InterPro" id="IPR036322">
    <property type="entry name" value="WD40_repeat_dom_sf"/>
</dbReference>
<gene>
    <name evidence="3" type="ORF">VTJ83DRAFT_1093</name>
</gene>
<dbReference type="InterPro" id="IPR037593">
    <property type="entry name" value="MIOS/Sea4"/>
</dbReference>
<dbReference type="Pfam" id="PF21719">
    <property type="entry name" value="MIOS_a-sol"/>
    <property type="match status" value="1"/>
</dbReference>
<dbReference type="RefSeq" id="XP_070870446.1">
    <property type="nucleotide sequence ID" value="XM_071007214.1"/>
</dbReference>
<name>A0ABR4DNB3_9PEZI</name>
<feature type="region of interest" description="Disordered" evidence="1">
    <location>
        <begin position="1053"/>
        <end position="1082"/>
    </location>
</feature>
<accession>A0ABR4DNB3</accession>
<dbReference type="InterPro" id="IPR015943">
    <property type="entry name" value="WD40/YVTN_repeat-like_dom_sf"/>
</dbReference>
<dbReference type="Proteomes" id="UP001600064">
    <property type="component" value="Unassembled WGS sequence"/>
</dbReference>
<protein>
    <recommendedName>
        <fullName evidence="2">MIOS-like alpha-solenoid domain-containing protein</fullName>
    </recommendedName>
</protein>
<feature type="compositionally biased region" description="Polar residues" evidence="1">
    <location>
        <begin position="978"/>
        <end position="992"/>
    </location>
</feature>